<protein>
    <submittedName>
        <fullName evidence="5">Cysteine-rich protein</fullName>
    </submittedName>
</protein>
<dbReference type="EMBL" id="AUWU02000004">
    <property type="protein sequence ID" value="KAH0574478.1"/>
    <property type="molecule type" value="Genomic_DNA"/>
</dbReference>
<dbReference type="VEuPathDB" id="GiardiaDB:SS50377_24436"/>
<gene>
    <name evidence="5" type="ORF">SS50377_14002</name>
    <name evidence="6" type="ORF">SS50377_24436</name>
</gene>
<dbReference type="AlphaFoldDB" id="V6LYV8"/>
<dbReference type="GO" id="GO:0008270">
    <property type="term" value="F:zinc ion binding"/>
    <property type="evidence" value="ECO:0007669"/>
    <property type="project" value="UniProtKB-KW"/>
</dbReference>
<reference evidence="5 6" key="1">
    <citation type="journal article" date="2014" name="PLoS Genet.">
        <title>The Genome of Spironucleus salmonicida Highlights a Fish Pathogen Adapted to Fluctuating Environments.</title>
        <authorList>
            <person name="Xu F."/>
            <person name="Jerlstrom-Hultqvist J."/>
            <person name="Einarsson E."/>
            <person name="Astvaldsson A."/>
            <person name="Svard S.G."/>
            <person name="Andersson J.O."/>
        </authorList>
    </citation>
    <scope>NUCLEOTIDE SEQUENCE</scope>
    <source>
        <strain evidence="6">ATCC 50377</strain>
    </source>
</reference>
<feature type="domain" description="Zinc finger PHD-type" evidence="4">
    <location>
        <begin position="70"/>
        <end position="126"/>
    </location>
</feature>
<evidence type="ECO:0000313" key="5">
    <source>
        <dbReference type="EMBL" id="EST46014.1"/>
    </source>
</evidence>
<dbReference type="SUPFAM" id="SSF57903">
    <property type="entry name" value="FYVE/PHD zinc finger"/>
    <property type="match status" value="1"/>
</dbReference>
<evidence type="ECO:0000256" key="3">
    <source>
        <dbReference type="ARBA" id="ARBA00022833"/>
    </source>
</evidence>
<keyword evidence="3" id="KW-0862">Zinc</keyword>
<reference evidence="6" key="2">
    <citation type="submission" date="2020-12" db="EMBL/GenBank/DDBJ databases">
        <title>New Spironucleus salmonicida genome in near-complete chromosomes.</title>
        <authorList>
            <person name="Xu F."/>
            <person name="Kurt Z."/>
            <person name="Jimenez-Gonzalez A."/>
            <person name="Astvaldsson A."/>
            <person name="Andersson J.O."/>
            <person name="Svard S.G."/>
        </authorList>
    </citation>
    <scope>NUCLEOTIDE SEQUENCE</scope>
    <source>
        <strain evidence="6">ATCC 50377</strain>
    </source>
</reference>
<dbReference type="EMBL" id="KI546085">
    <property type="protein sequence ID" value="EST46014.1"/>
    <property type="molecule type" value="Genomic_DNA"/>
</dbReference>
<evidence type="ECO:0000313" key="7">
    <source>
        <dbReference type="Proteomes" id="UP000018208"/>
    </source>
</evidence>
<dbReference type="InterPro" id="IPR013083">
    <property type="entry name" value="Znf_RING/FYVE/PHD"/>
</dbReference>
<dbReference type="SMART" id="SM00249">
    <property type="entry name" value="PHD"/>
    <property type="match status" value="2"/>
</dbReference>
<organism evidence="5">
    <name type="scientific">Spironucleus salmonicida</name>
    <dbReference type="NCBI Taxonomy" id="348837"/>
    <lineage>
        <taxon>Eukaryota</taxon>
        <taxon>Metamonada</taxon>
        <taxon>Diplomonadida</taxon>
        <taxon>Hexamitidae</taxon>
        <taxon>Hexamitinae</taxon>
        <taxon>Spironucleus</taxon>
    </lineage>
</organism>
<keyword evidence="7" id="KW-1185">Reference proteome</keyword>
<accession>V6LYV8</accession>
<evidence type="ECO:0000256" key="1">
    <source>
        <dbReference type="ARBA" id="ARBA00022723"/>
    </source>
</evidence>
<dbReference type="InterPro" id="IPR001965">
    <property type="entry name" value="Znf_PHD"/>
</dbReference>
<evidence type="ECO:0000259" key="4">
    <source>
        <dbReference type="SMART" id="SM00249"/>
    </source>
</evidence>
<name>V6LYV8_9EUKA</name>
<dbReference type="InterPro" id="IPR011011">
    <property type="entry name" value="Znf_FYVE_PHD"/>
</dbReference>
<evidence type="ECO:0000313" key="6">
    <source>
        <dbReference type="EMBL" id="KAH0574478.1"/>
    </source>
</evidence>
<proteinExistence type="predicted"/>
<dbReference type="Gene3D" id="3.30.40.10">
    <property type="entry name" value="Zinc/RING finger domain, C3HC4 (zinc finger)"/>
    <property type="match status" value="1"/>
</dbReference>
<keyword evidence="2" id="KW-0863">Zinc-finger</keyword>
<dbReference type="OrthoDB" id="422362at2759"/>
<dbReference type="Proteomes" id="UP000018208">
    <property type="component" value="Unassembled WGS sequence"/>
</dbReference>
<sequence>MSKSTNELLFPQFPKSPVNDQLCFFCLESQDDVVFCDGFCQKSYCRSCLGLSGISSQEYICPHCLIGVLRCELCHMADNTVIKCAKCSYAVHLKCAMPLEEIGFYEFQLPNTVGILTTTYLCQGCSDNIQRCFRCTRTEDLLQKIDDVQFCQICCVQPQMPVEISKFYVEKSAAKKYKNIWRRF</sequence>
<evidence type="ECO:0000256" key="2">
    <source>
        <dbReference type="ARBA" id="ARBA00022771"/>
    </source>
</evidence>
<feature type="domain" description="Zinc finger PHD-type" evidence="4">
    <location>
        <begin position="22"/>
        <end position="65"/>
    </location>
</feature>
<keyword evidence="1" id="KW-0479">Metal-binding</keyword>